<dbReference type="InterPro" id="IPR007358">
    <property type="entry name" value="Nucleoid_associated_NdpA"/>
</dbReference>
<gene>
    <name evidence="1" type="ORF">EZS27_032896</name>
</gene>
<reference evidence="1" key="1">
    <citation type="submission" date="2019-03" db="EMBL/GenBank/DDBJ databases">
        <title>Single cell metagenomics reveals metabolic interactions within the superorganism composed of flagellate Streblomastix strix and complex community of Bacteroidetes bacteria on its surface.</title>
        <authorList>
            <person name="Treitli S.C."/>
            <person name="Kolisko M."/>
            <person name="Husnik F."/>
            <person name="Keeling P."/>
            <person name="Hampl V."/>
        </authorList>
    </citation>
    <scope>NUCLEOTIDE SEQUENCE</scope>
    <source>
        <strain evidence="1">STM</strain>
    </source>
</reference>
<dbReference type="AlphaFoldDB" id="A0A5J4Q8E3"/>
<organism evidence="1">
    <name type="scientific">termite gut metagenome</name>
    <dbReference type="NCBI Taxonomy" id="433724"/>
    <lineage>
        <taxon>unclassified sequences</taxon>
        <taxon>metagenomes</taxon>
        <taxon>organismal metagenomes</taxon>
    </lineage>
</organism>
<dbReference type="EMBL" id="SNRY01004730">
    <property type="protein sequence ID" value="KAA6316853.1"/>
    <property type="molecule type" value="Genomic_DNA"/>
</dbReference>
<dbReference type="Pfam" id="PF04245">
    <property type="entry name" value="NA37"/>
    <property type="match status" value="1"/>
</dbReference>
<name>A0A5J4Q8E3_9ZZZZ</name>
<protein>
    <recommendedName>
        <fullName evidence="2">Nucleoid-associated protein</fullName>
    </recommendedName>
</protein>
<accession>A0A5J4Q8E3</accession>
<dbReference type="GO" id="GO:0009295">
    <property type="term" value="C:nucleoid"/>
    <property type="evidence" value="ECO:0007669"/>
    <property type="project" value="InterPro"/>
</dbReference>
<evidence type="ECO:0008006" key="2">
    <source>
        <dbReference type="Google" id="ProtNLM"/>
    </source>
</evidence>
<proteinExistence type="predicted"/>
<sequence>MMTVDFTELKLQQLITHHVGNKLRDEKISLSSEVSIIEEGTRNFLLKYFILPVKSEEVFSFFHSVELHMNEVYLLVKRFFENPESLFIACSQDIAKLLYEQSMHPKIKEGELNVAYFTNIHLGDNVIDAIGIFKSENNVPFIKMVGGKEKYQINHDYGFEIKGIDKGCIILNVNFDIGYKVLIVDSANKTAEAQYWKDDFLQIQPVNDE</sequence>
<evidence type="ECO:0000313" key="1">
    <source>
        <dbReference type="EMBL" id="KAA6316853.1"/>
    </source>
</evidence>
<comment type="caution">
    <text evidence="1">The sequence shown here is derived from an EMBL/GenBank/DDBJ whole genome shotgun (WGS) entry which is preliminary data.</text>
</comment>